<dbReference type="AlphaFoldDB" id="A0A921QJI3"/>
<feature type="region of interest" description="Disordered" evidence="1">
    <location>
        <begin position="29"/>
        <end position="61"/>
    </location>
</feature>
<evidence type="ECO:0000313" key="2">
    <source>
        <dbReference type="EMBL" id="KAG0521631.1"/>
    </source>
</evidence>
<feature type="region of interest" description="Disordered" evidence="1">
    <location>
        <begin position="144"/>
        <end position="173"/>
    </location>
</feature>
<name>A0A921QJI3_SORBI</name>
<sequence>MAAAAAAMAGIKIDWANVFANSSTDHEPVAAKRVRAGPGATKQAQAAAEGVASASSGDEQPRGTQALHLRLEALCSELERCVGELRPGERSPVTRAPAKAAADQVQDAHSAAENVHNFNQEDEQGEHVACEYCLKSSPVLVRRKKNHEQADGDRKRVARPAAKNDDKEPAPPEEIFEVLREIPSLERADLLRAYSMLIPDDRLFRSLMVLPKDMWKDWLLMEIENQ</sequence>
<dbReference type="Proteomes" id="UP000807115">
    <property type="component" value="Chromosome 8"/>
</dbReference>
<comment type="caution">
    <text evidence="2">The sequence shown here is derived from an EMBL/GenBank/DDBJ whole genome shotgun (WGS) entry which is preliminary data.</text>
</comment>
<evidence type="ECO:0000313" key="3">
    <source>
        <dbReference type="Proteomes" id="UP000807115"/>
    </source>
</evidence>
<accession>A0A921QJI3</accession>
<feature type="compositionally biased region" description="Low complexity" evidence="1">
    <location>
        <begin position="36"/>
        <end position="57"/>
    </location>
</feature>
<organism evidence="2 3">
    <name type="scientific">Sorghum bicolor</name>
    <name type="common">Sorghum</name>
    <name type="synonym">Sorghum vulgare</name>
    <dbReference type="NCBI Taxonomy" id="4558"/>
    <lineage>
        <taxon>Eukaryota</taxon>
        <taxon>Viridiplantae</taxon>
        <taxon>Streptophyta</taxon>
        <taxon>Embryophyta</taxon>
        <taxon>Tracheophyta</taxon>
        <taxon>Spermatophyta</taxon>
        <taxon>Magnoliopsida</taxon>
        <taxon>Liliopsida</taxon>
        <taxon>Poales</taxon>
        <taxon>Poaceae</taxon>
        <taxon>PACMAD clade</taxon>
        <taxon>Panicoideae</taxon>
        <taxon>Andropogonodae</taxon>
        <taxon>Andropogoneae</taxon>
        <taxon>Sorghinae</taxon>
        <taxon>Sorghum</taxon>
    </lineage>
</organism>
<evidence type="ECO:0000256" key="1">
    <source>
        <dbReference type="SAM" id="MobiDB-lite"/>
    </source>
</evidence>
<reference evidence="2" key="1">
    <citation type="journal article" date="2019" name="BMC Genomics">
        <title>A new reference genome for Sorghum bicolor reveals high levels of sequence similarity between sweet and grain genotypes: implications for the genetics of sugar metabolism.</title>
        <authorList>
            <person name="Cooper E.A."/>
            <person name="Brenton Z.W."/>
            <person name="Flinn B.S."/>
            <person name="Jenkins J."/>
            <person name="Shu S."/>
            <person name="Flowers D."/>
            <person name="Luo F."/>
            <person name="Wang Y."/>
            <person name="Xia P."/>
            <person name="Barry K."/>
            <person name="Daum C."/>
            <person name="Lipzen A."/>
            <person name="Yoshinaga Y."/>
            <person name="Schmutz J."/>
            <person name="Saski C."/>
            <person name="Vermerris W."/>
            <person name="Kresovich S."/>
        </authorList>
    </citation>
    <scope>NUCLEOTIDE SEQUENCE</scope>
</reference>
<gene>
    <name evidence="2" type="ORF">BDA96_08G177700</name>
</gene>
<proteinExistence type="predicted"/>
<dbReference type="EMBL" id="CM027687">
    <property type="protein sequence ID" value="KAG0521631.1"/>
    <property type="molecule type" value="Genomic_DNA"/>
</dbReference>
<reference evidence="2" key="2">
    <citation type="submission" date="2020-10" db="EMBL/GenBank/DDBJ databases">
        <authorList>
            <person name="Cooper E.A."/>
            <person name="Brenton Z.W."/>
            <person name="Flinn B.S."/>
            <person name="Jenkins J."/>
            <person name="Shu S."/>
            <person name="Flowers D."/>
            <person name="Luo F."/>
            <person name="Wang Y."/>
            <person name="Xia P."/>
            <person name="Barry K."/>
            <person name="Daum C."/>
            <person name="Lipzen A."/>
            <person name="Yoshinaga Y."/>
            <person name="Schmutz J."/>
            <person name="Saski C."/>
            <person name="Vermerris W."/>
            <person name="Kresovich S."/>
        </authorList>
    </citation>
    <scope>NUCLEOTIDE SEQUENCE</scope>
</reference>
<protein>
    <submittedName>
        <fullName evidence="2">Uncharacterized protein</fullName>
    </submittedName>
</protein>